<name>A0A445KL76_GLYSO</name>
<evidence type="ECO:0000313" key="1">
    <source>
        <dbReference type="EMBL" id="RZC11595.1"/>
    </source>
</evidence>
<protein>
    <submittedName>
        <fullName evidence="1">Retrovirus-related Pol polyprotein from transposon RE1</fullName>
    </submittedName>
</protein>
<evidence type="ECO:0000313" key="2">
    <source>
        <dbReference type="Proteomes" id="UP000289340"/>
    </source>
</evidence>
<dbReference type="Proteomes" id="UP000289340">
    <property type="component" value="Chromosome 5"/>
</dbReference>
<dbReference type="GO" id="GO:0003735">
    <property type="term" value="F:structural constituent of ribosome"/>
    <property type="evidence" value="ECO:0007669"/>
    <property type="project" value="InterPro"/>
</dbReference>
<comment type="caution">
    <text evidence="1">The sequence shown here is derived from an EMBL/GenBank/DDBJ whole genome shotgun (WGS) entry which is preliminary data.</text>
</comment>
<dbReference type="Pfam" id="PF14223">
    <property type="entry name" value="Retrotran_gag_2"/>
    <property type="match status" value="1"/>
</dbReference>
<dbReference type="EMBL" id="QZWG01000005">
    <property type="protein sequence ID" value="RZC11595.1"/>
    <property type="molecule type" value="Genomic_DNA"/>
</dbReference>
<dbReference type="PANTHER" id="PTHR33284">
    <property type="entry name" value="RIBOSOMAL PROTEIN L25/GLN-TRNA SYNTHETASE, ANTI-CODON-BINDING DOMAIN-CONTAINING PROTEIN"/>
    <property type="match status" value="1"/>
</dbReference>
<dbReference type="GO" id="GO:0006412">
    <property type="term" value="P:translation"/>
    <property type="evidence" value="ECO:0007669"/>
    <property type="project" value="InterPro"/>
</dbReference>
<dbReference type="AlphaFoldDB" id="A0A445KL76"/>
<dbReference type="InterPro" id="IPR020930">
    <property type="entry name" value="Ribosomal_uL5_bac-type"/>
</dbReference>
<dbReference type="InterPro" id="IPR011035">
    <property type="entry name" value="Ribosomal_bL25/Gln-tRNA_synth"/>
</dbReference>
<dbReference type="SUPFAM" id="SSF50715">
    <property type="entry name" value="Ribosomal protein L25-like"/>
    <property type="match status" value="1"/>
</dbReference>
<dbReference type="PANTHER" id="PTHR33284:SF2">
    <property type="entry name" value="RIBOSOMAL PROTEIN L25_GLN-TRNA SYNTHETASE, ANTI-CODON-BINDING DOMAIN-CONTAINING PROTEIN"/>
    <property type="match status" value="1"/>
</dbReference>
<dbReference type="InterPro" id="IPR029751">
    <property type="entry name" value="Ribosomal_L25_dom"/>
</dbReference>
<sequence length="534" mass="61116">MIAAALSTKRQVKKHCYNIPLYHGTEYWVWTIYFYGKVNIAHHPSPPGFSWLRARSMHALAMSPSEETISIIVAVGHGSHRRHQCTHGLLPHHMHRHRSTQMPLHAPQCHRKRTFHIERPTLYYPSYDGHNFLNLSTFHDDLYLESLELSLWVRWEGQAKTIMAAQWWRSAAGHLRTVAAGRGSLSGFQRSTYHTIQAIPRECSGSKVSARDRTQGRIPCVVFLQNLLEKNPDARSESKKHLLTVEKKQIKAILDSADAPFFCSTRFPLQIRAGSGSSHLLESGTVLPIKIHRDEESGKILNLVFVWAEDGMKLKVDVPVVFEGEDACPGVQKENNSSAPSFSHHLHQSFPSISKKLDDSNYLFWQQVEPVIKSYKLHLFVANPTIPMQFLTENDRDAGIENPDYEIWEQQDHVLLTWLQSTLSKTILSLVLPCTHSYQVWEKILEYFHLQTRARAQQLRRELRRTMLDDKTMKEFLLRIKAICDSLNGVRDPVSHHEHVGIILEGLPTEYGPVIAVVESKFESPLIADAEALY</sequence>
<gene>
    <name evidence="1" type="ORF">D0Y65_011685</name>
</gene>
<organism evidence="1 2">
    <name type="scientific">Glycine soja</name>
    <name type="common">Wild soybean</name>
    <dbReference type="NCBI Taxonomy" id="3848"/>
    <lineage>
        <taxon>Eukaryota</taxon>
        <taxon>Viridiplantae</taxon>
        <taxon>Streptophyta</taxon>
        <taxon>Embryophyta</taxon>
        <taxon>Tracheophyta</taxon>
        <taxon>Spermatophyta</taxon>
        <taxon>Magnoliopsida</taxon>
        <taxon>eudicotyledons</taxon>
        <taxon>Gunneridae</taxon>
        <taxon>Pentapetalae</taxon>
        <taxon>rosids</taxon>
        <taxon>fabids</taxon>
        <taxon>Fabales</taxon>
        <taxon>Fabaceae</taxon>
        <taxon>Papilionoideae</taxon>
        <taxon>50 kb inversion clade</taxon>
        <taxon>NPAAA clade</taxon>
        <taxon>indigoferoid/millettioid clade</taxon>
        <taxon>Phaseoleae</taxon>
        <taxon>Glycine</taxon>
        <taxon>Glycine subgen. Soja</taxon>
    </lineage>
</organism>
<accession>A0A445KL76</accession>
<dbReference type="GO" id="GO:0008097">
    <property type="term" value="F:5S rRNA binding"/>
    <property type="evidence" value="ECO:0007669"/>
    <property type="project" value="TreeGrafter"/>
</dbReference>
<proteinExistence type="predicted"/>
<dbReference type="CDD" id="cd00495">
    <property type="entry name" value="Ribosomal_L25_TL5_CTC"/>
    <property type="match status" value="1"/>
</dbReference>
<dbReference type="GO" id="GO:0022625">
    <property type="term" value="C:cytosolic large ribosomal subunit"/>
    <property type="evidence" value="ECO:0007669"/>
    <property type="project" value="TreeGrafter"/>
</dbReference>
<keyword evidence="2" id="KW-1185">Reference proteome</keyword>
<reference evidence="1 2" key="1">
    <citation type="submission" date="2018-09" db="EMBL/GenBank/DDBJ databases">
        <title>A high-quality reference genome of wild soybean provides a powerful tool to mine soybean genomes.</title>
        <authorList>
            <person name="Xie M."/>
            <person name="Chung C.Y.L."/>
            <person name="Li M.-W."/>
            <person name="Wong F.-L."/>
            <person name="Chan T.-F."/>
            <person name="Lam H.-M."/>
        </authorList>
    </citation>
    <scope>NUCLEOTIDE SEQUENCE [LARGE SCALE GENOMIC DNA]</scope>
    <source>
        <strain evidence="2">cv. W05</strain>
        <tissue evidence="1">Hypocotyl of etiolated seedlings</tissue>
    </source>
</reference>